<evidence type="ECO:0000259" key="2">
    <source>
        <dbReference type="SMART" id="SM00093"/>
    </source>
</evidence>
<dbReference type="PROSITE" id="PS00284">
    <property type="entry name" value="SERPIN"/>
    <property type="match status" value="1"/>
</dbReference>
<proteinExistence type="inferred from homology"/>
<reference evidence="4" key="1">
    <citation type="submission" date="2016-10" db="EMBL/GenBank/DDBJ databases">
        <authorList>
            <person name="Varghese N."/>
            <person name="Submissions S."/>
        </authorList>
    </citation>
    <scope>NUCLEOTIDE SEQUENCE [LARGE SCALE GENOMIC DNA]</scope>
    <source>
        <strain evidence="4">CGMCC 4.6856</strain>
    </source>
</reference>
<dbReference type="InterPro" id="IPR000215">
    <property type="entry name" value="Serpin_fam"/>
</dbReference>
<dbReference type="CDD" id="cd19590">
    <property type="entry name" value="serpin_thermopin-like"/>
    <property type="match status" value="1"/>
</dbReference>
<dbReference type="PANTHER" id="PTHR11461:SF211">
    <property type="entry name" value="GH10112P-RELATED"/>
    <property type="match status" value="1"/>
</dbReference>
<evidence type="ECO:0000313" key="4">
    <source>
        <dbReference type="Proteomes" id="UP000198504"/>
    </source>
</evidence>
<dbReference type="PANTHER" id="PTHR11461">
    <property type="entry name" value="SERINE PROTEASE INHIBITOR, SERPIN"/>
    <property type="match status" value="1"/>
</dbReference>
<dbReference type="Gene3D" id="3.30.497.10">
    <property type="entry name" value="Antithrombin, subunit I, domain 2"/>
    <property type="match status" value="1"/>
</dbReference>
<keyword evidence="4" id="KW-1185">Reference proteome</keyword>
<dbReference type="Gene3D" id="2.30.39.10">
    <property type="entry name" value="Alpha-1-antitrypsin, domain 1"/>
    <property type="match status" value="1"/>
</dbReference>
<evidence type="ECO:0000313" key="3">
    <source>
        <dbReference type="EMBL" id="SEQ80469.1"/>
    </source>
</evidence>
<dbReference type="InterPro" id="IPR042178">
    <property type="entry name" value="Serpin_sf_1"/>
</dbReference>
<dbReference type="SUPFAM" id="SSF56574">
    <property type="entry name" value="Serpins"/>
    <property type="match status" value="1"/>
</dbReference>
<gene>
    <name evidence="3" type="ORF">SAMN05421756_10655</name>
</gene>
<name>A0A1H9J132_9ACTN</name>
<dbReference type="STRING" id="1036181.SAMN05421756_10655"/>
<sequence>MIRARPEPGRAGATVEAVGRFSLDLLTRLDATGNLVCSPLSVLVALAMVRNGAAGATAAEMDRALGLPPLDELNAGMNVIDQTLATRTGQRGTGERKGTVQLDLANAVWGQDGYAWQQPFLDTLAADYGTGVHATDFAGDEVGARKAVNAWVADRTHDKITGIATPDVVNADTALALVNALYAKAPWADPFDEAADHPFAVGGAERVPVAMIRSATSPRHLSGAGWQGARVPLLGDELALTVVRPDGDVGPLLATLRRSGLGGVLGGDPQESVELTLPRFTVRSTVDLRPPLTGLGLTTAFTDAAELPGLTATDQLKLQAAKHMGYLALDENGIEAAAATVVTAEATSGSAGPAHELVVDRPFLFVLHDVALRLPLLLGVVVDPR</sequence>
<dbReference type="InterPro" id="IPR042185">
    <property type="entry name" value="Serpin_sf_2"/>
</dbReference>
<dbReference type="Proteomes" id="UP000198504">
    <property type="component" value="Unassembled WGS sequence"/>
</dbReference>
<dbReference type="EMBL" id="FOFA01000006">
    <property type="protein sequence ID" value="SEQ80469.1"/>
    <property type="molecule type" value="Genomic_DNA"/>
</dbReference>
<evidence type="ECO:0000256" key="1">
    <source>
        <dbReference type="RuleBase" id="RU000411"/>
    </source>
</evidence>
<protein>
    <submittedName>
        <fullName evidence="3">Serpin B</fullName>
    </submittedName>
</protein>
<feature type="domain" description="Serpin" evidence="2">
    <location>
        <begin position="23"/>
        <end position="384"/>
    </location>
</feature>
<dbReference type="Pfam" id="PF00079">
    <property type="entry name" value="Serpin"/>
    <property type="match status" value="1"/>
</dbReference>
<organism evidence="3 4">
    <name type="scientific">Microlunatus flavus</name>
    <dbReference type="NCBI Taxonomy" id="1036181"/>
    <lineage>
        <taxon>Bacteria</taxon>
        <taxon>Bacillati</taxon>
        <taxon>Actinomycetota</taxon>
        <taxon>Actinomycetes</taxon>
        <taxon>Propionibacteriales</taxon>
        <taxon>Propionibacteriaceae</taxon>
        <taxon>Microlunatus</taxon>
    </lineage>
</organism>
<comment type="similarity">
    <text evidence="1">Belongs to the serpin family.</text>
</comment>
<accession>A0A1H9J132</accession>
<dbReference type="AlphaFoldDB" id="A0A1H9J132"/>
<dbReference type="InterPro" id="IPR036186">
    <property type="entry name" value="Serpin_sf"/>
</dbReference>
<dbReference type="GO" id="GO:0005615">
    <property type="term" value="C:extracellular space"/>
    <property type="evidence" value="ECO:0007669"/>
    <property type="project" value="InterPro"/>
</dbReference>
<dbReference type="InterPro" id="IPR023796">
    <property type="entry name" value="Serpin_dom"/>
</dbReference>
<dbReference type="SMART" id="SM00093">
    <property type="entry name" value="SERPIN"/>
    <property type="match status" value="1"/>
</dbReference>
<dbReference type="GO" id="GO:0004867">
    <property type="term" value="F:serine-type endopeptidase inhibitor activity"/>
    <property type="evidence" value="ECO:0007669"/>
    <property type="project" value="InterPro"/>
</dbReference>
<dbReference type="InterPro" id="IPR023795">
    <property type="entry name" value="Serpin_CS"/>
</dbReference>